<dbReference type="Proteomes" id="UP000049855">
    <property type="component" value="Unassembled WGS sequence"/>
</dbReference>
<feature type="binding site" evidence="8">
    <location>
        <position position="20"/>
    </location>
    <ligand>
        <name>GTP</name>
        <dbReference type="ChEBI" id="CHEBI:37565"/>
    </ligand>
</feature>
<protein>
    <recommendedName>
        <fullName evidence="8">Probable molybdenum cofactor guanylyltransferase</fullName>
        <shortName evidence="8">MoCo guanylyltransferase</shortName>
        <ecNumber evidence="8">2.7.7.77</ecNumber>
    </recommendedName>
    <alternativeName>
        <fullName evidence="8">GTP:molybdopterin guanylyltransferase</fullName>
    </alternativeName>
    <alternativeName>
        <fullName evidence="8">Mo-MPT guanylyltransferase</fullName>
    </alternativeName>
    <alternativeName>
        <fullName evidence="8">Molybdopterin guanylyltransferase</fullName>
    </alternativeName>
    <alternativeName>
        <fullName evidence="8">Molybdopterin-guanine dinucleotide synthase</fullName>
        <shortName evidence="8">MGD synthase</shortName>
    </alternativeName>
</protein>
<dbReference type="PANTHER" id="PTHR19136:SF81">
    <property type="entry name" value="MOLYBDENUM COFACTOR GUANYLYLTRANSFERASE"/>
    <property type="match status" value="1"/>
</dbReference>
<evidence type="ECO:0000256" key="7">
    <source>
        <dbReference type="ARBA" id="ARBA00023150"/>
    </source>
</evidence>
<evidence type="ECO:0000256" key="6">
    <source>
        <dbReference type="ARBA" id="ARBA00023134"/>
    </source>
</evidence>
<dbReference type="PANTHER" id="PTHR19136">
    <property type="entry name" value="MOLYBDENUM COFACTOR GUANYLYLTRANSFERASE"/>
    <property type="match status" value="1"/>
</dbReference>
<name>A0A0U1KUS3_9FIRM</name>
<keyword evidence="3 8" id="KW-0479">Metal-binding</keyword>
<comment type="similarity">
    <text evidence="8">Belongs to the MobA family.</text>
</comment>
<evidence type="ECO:0000256" key="4">
    <source>
        <dbReference type="ARBA" id="ARBA00022741"/>
    </source>
</evidence>
<evidence type="ECO:0000256" key="5">
    <source>
        <dbReference type="ARBA" id="ARBA00022842"/>
    </source>
</evidence>
<dbReference type="SUPFAM" id="SSF53448">
    <property type="entry name" value="Nucleotide-diphospho-sugar transferases"/>
    <property type="match status" value="1"/>
</dbReference>
<gene>
    <name evidence="8" type="primary">mobA</name>
    <name evidence="10" type="ORF">SpAn4DRAFT_1857</name>
</gene>
<evidence type="ECO:0000256" key="2">
    <source>
        <dbReference type="ARBA" id="ARBA00022679"/>
    </source>
</evidence>
<dbReference type="GO" id="GO:0046872">
    <property type="term" value="F:metal ion binding"/>
    <property type="evidence" value="ECO:0007669"/>
    <property type="project" value="UniProtKB-KW"/>
</dbReference>
<dbReference type="InterPro" id="IPR029044">
    <property type="entry name" value="Nucleotide-diphossugar_trans"/>
</dbReference>
<dbReference type="InterPro" id="IPR013482">
    <property type="entry name" value="Molybde_CF_guanTrfase"/>
</dbReference>
<keyword evidence="6 8" id="KW-0342">GTP-binding</keyword>
<keyword evidence="2 8" id="KW-0808">Transferase</keyword>
<dbReference type="GO" id="GO:0061603">
    <property type="term" value="F:molybdenum cofactor guanylyltransferase activity"/>
    <property type="evidence" value="ECO:0007669"/>
    <property type="project" value="UniProtKB-EC"/>
</dbReference>
<dbReference type="GO" id="GO:0005737">
    <property type="term" value="C:cytoplasm"/>
    <property type="evidence" value="ECO:0007669"/>
    <property type="project" value="UniProtKB-SubCell"/>
</dbReference>
<dbReference type="AlphaFoldDB" id="A0A0U1KUS3"/>
<dbReference type="Gene3D" id="3.90.550.10">
    <property type="entry name" value="Spore Coat Polysaccharide Biosynthesis Protein SpsA, Chain A"/>
    <property type="match status" value="1"/>
</dbReference>
<dbReference type="Pfam" id="PF12804">
    <property type="entry name" value="NTP_transf_3"/>
    <property type="match status" value="1"/>
</dbReference>
<dbReference type="CDD" id="cd02503">
    <property type="entry name" value="MobA"/>
    <property type="match status" value="1"/>
</dbReference>
<dbReference type="EMBL" id="CTRP01000003">
    <property type="protein sequence ID" value="CQR70879.1"/>
    <property type="molecule type" value="Genomic_DNA"/>
</dbReference>
<evidence type="ECO:0000256" key="3">
    <source>
        <dbReference type="ARBA" id="ARBA00022723"/>
    </source>
</evidence>
<reference evidence="11" key="1">
    <citation type="submission" date="2015-03" db="EMBL/GenBank/DDBJ databases">
        <authorList>
            <person name="Nijsse Bart"/>
        </authorList>
    </citation>
    <scope>NUCLEOTIDE SEQUENCE [LARGE SCALE GENOMIC DNA]</scope>
</reference>
<dbReference type="EC" id="2.7.7.77" evidence="8"/>
<accession>A0A0U1KUS3</accession>
<comment type="catalytic activity">
    <reaction evidence="8">
        <text>Mo-molybdopterin + GTP + H(+) = Mo-molybdopterin guanine dinucleotide + diphosphate</text>
        <dbReference type="Rhea" id="RHEA:34243"/>
        <dbReference type="ChEBI" id="CHEBI:15378"/>
        <dbReference type="ChEBI" id="CHEBI:33019"/>
        <dbReference type="ChEBI" id="CHEBI:37565"/>
        <dbReference type="ChEBI" id="CHEBI:71302"/>
        <dbReference type="ChEBI" id="CHEBI:71310"/>
        <dbReference type="EC" id="2.7.7.77"/>
    </reaction>
</comment>
<dbReference type="RefSeq" id="WP_021169596.1">
    <property type="nucleotide sequence ID" value="NZ_CTRP01000003.1"/>
</dbReference>
<feature type="binding site" evidence="8">
    <location>
        <position position="94"/>
    </location>
    <ligand>
        <name>GTP</name>
        <dbReference type="ChEBI" id="CHEBI:37565"/>
    </ligand>
</feature>
<sequence>MAVSGIILAGGRSSRMGRDKTLLLFKNETLIERTVRKLQNFVDEIIIASNHTAKYNLPGIVEVPDSYPGMGPLGGMHAGLMIAKHQYSFIVSCDMPFFTEELARYLLERKAGCDVVVPEIGNRLEPLCAVYSRNCIKPIEKCLQAGVSQVFRFYPDVRVCKIVESDLRQVGDPKEIFCNLNTPEDLYYLGESDKPVS</sequence>
<keyword evidence="1 8" id="KW-0963">Cytoplasm</keyword>
<comment type="cofactor">
    <cofactor evidence="8">
        <name>Mg(2+)</name>
        <dbReference type="ChEBI" id="CHEBI:18420"/>
    </cofactor>
</comment>
<evidence type="ECO:0000259" key="9">
    <source>
        <dbReference type="Pfam" id="PF12804"/>
    </source>
</evidence>
<evidence type="ECO:0000256" key="1">
    <source>
        <dbReference type="ARBA" id="ARBA00022490"/>
    </source>
</evidence>
<feature type="binding site" evidence="8">
    <location>
        <begin position="8"/>
        <end position="10"/>
    </location>
    <ligand>
        <name>GTP</name>
        <dbReference type="ChEBI" id="CHEBI:37565"/>
    </ligand>
</feature>
<feature type="binding site" evidence="8">
    <location>
        <position position="65"/>
    </location>
    <ligand>
        <name>GTP</name>
        <dbReference type="ChEBI" id="CHEBI:37565"/>
    </ligand>
</feature>
<comment type="function">
    <text evidence="8">Transfers a GMP moiety from GTP to Mo-molybdopterin (Mo-MPT) cofactor (Moco or molybdenum cofactor) to form Mo-molybdopterin guanine dinucleotide (Mo-MGD) cofactor.</text>
</comment>
<keyword evidence="4 8" id="KW-0547">Nucleotide-binding</keyword>
<feature type="binding site" evidence="8">
    <location>
        <position position="94"/>
    </location>
    <ligand>
        <name>Mg(2+)</name>
        <dbReference type="ChEBI" id="CHEBI:18420"/>
    </ligand>
</feature>
<organism evidence="10 11">
    <name type="scientific">Sporomusa ovata</name>
    <dbReference type="NCBI Taxonomy" id="2378"/>
    <lineage>
        <taxon>Bacteria</taxon>
        <taxon>Bacillati</taxon>
        <taxon>Bacillota</taxon>
        <taxon>Negativicutes</taxon>
        <taxon>Selenomonadales</taxon>
        <taxon>Sporomusaceae</taxon>
        <taxon>Sporomusa</taxon>
    </lineage>
</organism>
<comment type="caution">
    <text evidence="8">Lacks conserved residue(s) required for the propagation of feature annotation.</text>
</comment>
<feature type="domain" description="MobA-like NTP transferase" evidence="9">
    <location>
        <begin position="5"/>
        <end position="154"/>
    </location>
</feature>
<evidence type="ECO:0000313" key="11">
    <source>
        <dbReference type="Proteomes" id="UP000049855"/>
    </source>
</evidence>
<dbReference type="HAMAP" id="MF_00316">
    <property type="entry name" value="MobA"/>
    <property type="match status" value="1"/>
</dbReference>
<proteinExistence type="inferred from homology"/>
<keyword evidence="5 8" id="KW-0460">Magnesium</keyword>
<keyword evidence="7 8" id="KW-0501">Molybdenum cofactor biosynthesis</keyword>
<dbReference type="GO" id="GO:0005525">
    <property type="term" value="F:GTP binding"/>
    <property type="evidence" value="ECO:0007669"/>
    <property type="project" value="UniProtKB-UniRule"/>
</dbReference>
<evidence type="ECO:0000256" key="8">
    <source>
        <dbReference type="HAMAP-Rule" id="MF_00316"/>
    </source>
</evidence>
<keyword evidence="11" id="KW-1185">Reference proteome</keyword>
<dbReference type="GO" id="GO:0006777">
    <property type="term" value="P:Mo-molybdopterin cofactor biosynthetic process"/>
    <property type="evidence" value="ECO:0007669"/>
    <property type="project" value="UniProtKB-KW"/>
</dbReference>
<comment type="domain">
    <text evidence="8">The N-terminal domain determines nucleotide recognition and specific binding, while the C-terminal domain determines the specific binding to the target protein.</text>
</comment>
<comment type="subcellular location">
    <subcellularLocation>
        <location evidence="8">Cytoplasm</location>
    </subcellularLocation>
</comment>
<evidence type="ECO:0000313" key="10">
    <source>
        <dbReference type="EMBL" id="CQR70879.1"/>
    </source>
</evidence>
<dbReference type="InterPro" id="IPR025877">
    <property type="entry name" value="MobA-like_NTP_Trfase"/>
</dbReference>